<dbReference type="OrthoDB" id="3182339at2759"/>
<sequence>GIKTSHHQLVSSVVEFILSCSQILAYSSTLYNWKNFEVIPNVDIDVSQSSVIERRIQNSFAFPPLNCYTKDYPEIHNHTGFIHSLGLRIAKDNQFDALMAFILETSTTALFDVGALLKDHSNAKVAQNILASKRYKCVVYYDDKESAIVYQMDIGRIGKDLPVEDQFSFLQTKYNLKNDEIFLYLDQAHCFRTNIDLKNSSAICVITFSTLVYTKSFYKALLRARNLLNGVSADNPPTDTKRPRQQI</sequence>
<dbReference type="HOGENOM" id="CLU_1126818_0_0_1"/>
<dbReference type="GeneID" id="25260039"/>
<dbReference type="EMBL" id="JMKJ01000396">
    <property type="protein sequence ID" value="KGG51093.1"/>
    <property type="molecule type" value="Genomic_DNA"/>
</dbReference>
<protein>
    <submittedName>
        <fullName evidence="1">Uncharacterized protein</fullName>
    </submittedName>
</protein>
<dbReference type="RefSeq" id="XP_013237529.1">
    <property type="nucleotide sequence ID" value="XM_013382075.1"/>
</dbReference>
<gene>
    <name evidence="1" type="ORF">DI09_461p10</name>
</gene>
<evidence type="ECO:0000313" key="2">
    <source>
        <dbReference type="Proteomes" id="UP000029725"/>
    </source>
</evidence>
<dbReference type="VEuPathDB" id="MicrosporidiaDB:DI09_461p10"/>
<feature type="non-terminal residue" evidence="1">
    <location>
        <position position="247"/>
    </location>
</feature>
<reference evidence="1 2" key="1">
    <citation type="submission" date="2014-04" db="EMBL/GenBank/DDBJ databases">
        <title>A new species of microsporidia sheds light on the evolution of extreme parasitism.</title>
        <authorList>
            <person name="Haag K.L."/>
            <person name="James T.Y."/>
            <person name="Larsson R."/>
            <person name="Schaer T.M."/>
            <person name="Refardt D."/>
            <person name="Pombert J.-F."/>
            <person name="Ebert D."/>
        </authorList>
    </citation>
    <scope>NUCLEOTIDE SEQUENCE [LARGE SCALE GENOMIC DNA]</scope>
    <source>
        <strain evidence="1 2">UGP3</strain>
        <tissue evidence="1">Spores</tissue>
    </source>
</reference>
<organism evidence="1 2">
    <name type="scientific">Mitosporidium daphniae</name>
    <dbReference type="NCBI Taxonomy" id="1485682"/>
    <lineage>
        <taxon>Eukaryota</taxon>
        <taxon>Fungi</taxon>
        <taxon>Fungi incertae sedis</taxon>
        <taxon>Microsporidia</taxon>
        <taxon>Mitosporidium</taxon>
    </lineage>
</organism>
<proteinExistence type="predicted"/>
<keyword evidence="2" id="KW-1185">Reference proteome</keyword>
<comment type="caution">
    <text evidence="1">The sequence shown here is derived from an EMBL/GenBank/DDBJ whole genome shotgun (WGS) entry which is preliminary data.</text>
</comment>
<evidence type="ECO:0000313" key="1">
    <source>
        <dbReference type="EMBL" id="KGG51093.1"/>
    </source>
</evidence>
<dbReference type="Proteomes" id="UP000029725">
    <property type="component" value="Unassembled WGS sequence"/>
</dbReference>
<accession>A0A098VPY9</accession>
<name>A0A098VPY9_9MICR</name>
<feature type="non-terminal residue" evidence="1">
    <location>
        <position position="1"/>
    </location>
</feature>
<dbReference type="AlphaFoldDB" id="A0A098VPY9"/>